<reference evidence="1" key="1">
    <citation type="submission" date="2022-03" db="EMBL/GenBank/DDBJ databases">
        <authorList>
            <person name="Alioto T."/>
            <person name="Alioto T."/>
            <person name="Gomez Garrido J."/>
        </authorList>
    </citation>
    <scope>NUCLEOTIDE SEQUENCE</scope>
</reference>
<sequence>MAAALSRMHTKGQNGRLYLAEVRKIQDGRCAHLEPLEAFSTALKAGEKRGKVCQPQSGLDK</sequence>
<proteinExistence type="predicted"/>
<dbReference type="EMBL" id="OW240915">
    <property type="protein sequence ID" value="CAH2284009.1"/>
    <property type="molecule type" value="Genomic_DNA"/>
</dbReference>
<name>A0AAD1S2Z6_PELCU</name>
<dbReference type="Proteomes" id="UP001295444">
    <property type="component" value="Chromosome 04"/>
</dbReference>
<accession>A0AAD1S2Z6</accession>
<gene>
    <name evidence="1" type="ORF">PECUL_23A031545</name>
</gene>
<feature type="non-terminal residue" evidence="1">
    <location>
        <position position="61"/>
    </location>
</feature>
<evidence type="ECO:0000313" key="2">
    <source>
        <dbReference type="Proteomes" id="UP001295444"/>
    </source>
</evidence>
<organism evidence="1 2">
    <name type="scientific">Pelobates cultripes</name>
    <name type="common">Western spadefoot toad</name>
    <dbReference type="NCBI Taxonomy" id="61616"/>
    <lineage>
        <taxon>Eukaryota</taxon>
        <taxon>Metazoa</taxon>
        <taxon>Chordata</taxon>
        <taxon>Craniata</taxon>
        <taxon>Vertebrata</taxon>
        <taxon>Euteleostomi</taxon>
        <taxon>Amphibia</taxon>
        <taxon>Batrachia</taxon>
        <taxon>Anura</taxon>
        <taxon>Pelobatoidea</taxon>
        <taxon>Pelobatidae</taxon>
        <taxon>Pelobates</taxon>
    </lineage>
</organism>
<evidence type="ECO:0000313" key="1">
    <source>
        <dbReference type="EMBL" id="CAH2284009.1"/>
    </source>
</evidence>
<dbReference type="AlphaFoldDB" id="A0AAD1S2Z6"/>
<keyword evidence="2" id="KW-1185">Reference proteome</keyword>
<protein>
    <submittedName>
        <fullName evidence="1">Uncharacterized protein</fullName>
    </submittedName>
</protein>